<dbReference type="AlphaFoldDB" id="A0AAD6T277"/>
<organism evidence="1 2">
    <name type="scientific">Mycena alexandri</name>
    <dbReference type="NCBI Taxonomy" id="1745969"/>
    <lineage>
        <taxon>Eukaryota</taxon>
        <taxon>Fungi</taxon>
        <taxon>Dikarya</taxon>
        <taxon>Basidiomycota</taxon>
        <taxon>Agaricomycotina</taxon>
        <taxon>Agaricomycetes</taxon>
        <taxon>Agaricomycetidae</taxon>
        <taxon>Agaricales</taxon>
        <taxon>Marasmiineae</taxon>
        <taxon>Mycenaceae</taxon>
        <taxon>Mycena</taxon>
    </lineage>
</organism>
<gene>
    <name evidence="1" type="ORF">C8F04DRAFT_1256475</name>
</gene>
<comment type="caution">
    <text evidence="1">The sequence shown here is derived from an EMBL/GenBank/DDBJ whole genome shotgun (WGS) entry which is preliminary data.</text>
</comment>
<evidence type="ECO:0000313" key="2">
    <source>
        <dbReference type="Proteomes" id="UP001218188"/>
    </source>
</evidence>
<accession>A0AAD6T277</accession>
<protein>
    <submittedName>
        <fullName evidence="1">Uncharacterized protein</fullName>
    </submittedName>
</protein>
<dbReference type="Proteomes" id="UP001218188">
    <property type="component" value="Unassembled WGS sequence"/>
</dbReference>
<keyword evidence="2" id="KW-1185">Reference proteome</keyword>
<name>A0AAD6T277_9AGAR</name>
<reference evidence="1" key="1">
    <citation type="submission" date="2023-03" db="EMBL/GenBank/DDBJ databases">
        <title>Massive genome expansion in bonnet fungi (Mycena s.s.) driven by repeated elements and novel gene families across ecological guilds.</title>
        <authorList>
            <consortium name="Lawrence Berkeley National Laboratory"/>
            <person name="Harder C.B."/>
            <person name="Miyauchi S."/>
            <person name="Viragh M."/>
            <person name="Kuo A."/>
            <person name="Thoen E."/>
            <person name="Andreopoulos B."/>
            <person name="Lu D."/>
            <person name="Skrede I."/>
            <person name="Drula E."/>
            <person name="Henrissat B."/>
            <person name="Morin E."/>
            <person name="Kohler A."/>
            <person name="Barry K."/>
            <person name="LaButti K."/>
            <person name="Morin E."/>
            <person name="Salamov A."/>
            <person name="Lipzen A."/>
            <person name="Mereny Z."/>
            <person name="Hegedus B."/>
            <person name="Baldrian P."/>
            <person name="Stursova M."/>
            <person name="Weitz H."/>
            <person name="Taylor A."/>
            <person name="Grigoriev I.V."/>
            <person name="Nagy L.G."/>
            <person name="Martin F."/>
            <person name="Kauserud H."/>
        </authorList>
    </citation>
    <scope>NUCLEOTIDE SEQUENCE</scope>
    <source>
        <strain evidence="1">CBHHK200</strain>
    </source>
</reference>
<sequence length="143" mass="16030">MSSSTAPKPSRRATWAPLASTHCSKFIEMLSEPSIPTPPATSHPSHAISKWLPLTPTEARALIQSKLHPGRAPPFVLSEERRNMPRSEINCLSRKMAQENTLHRTHHVVREVGSVMHDERILQAPPLCFLIWTLTVAAKFNKL</sequence>
<evidence type="ECO:0000313" key="1">
    <source>
        <dbReference type="EMBL" id="KAJ7037964.1"/>
    </source>
</evidence>
<proteinExistence type="predicted"/>
<dbReference type="EMBL" id="JARJCM010000034">
    <property type="protein sequence ID" value="KAJ7037964.1"/>
    <property type="molecule type" value="Genomic_DNA"/>
</dbReference>